<dbReference type="GO" id="GO:0006952">
    <property type="term" value="P:defense response"/>
    <property type="evidence" value="ECO:0007669"/>
    <property type="project" value="InterPro"/>
</dbReference>
<name>D8R0H1_SELML</name>
<dbReference type="InParanoid" id="D8R0H1"/>
<protein>
    <recommendedName>
        <fullName evidence="1">C2 domain-containing protein</fullName>
    </recommendedName>
</protein>
<dbReference type="SUPFAM" id="SSF49562">
    <property type="entry name" value="C2 domain (Calcium/lipid-binding domain, CaLB)"/>
    <property type="match status" value="1"/>
</dbReference>
<dbReference type="Gramene" id="EFJ34972">
    <property type="protein sequence ID" value="EFJ34972"/>
    <property type="gene ID" value="SELMODRAFT_406042"/>
</dbReference>
<gene>
    <name evidence="2" type="ORF">SELMODRAFT_406042</name>
</gene>
<dbReference type="InterPro" id="IPR044750">
    <property type="entry name" value="C2_SRC2/BAP"/>
</dbReference>
<dbReference type="OMA" id="YVEKEYH"/>
<dbReference type="PROSITE" id="PS50004">
    <property type="entry name" value="C2"/>
    <property type="match status" value="1"/>
</dbReference>
<dbReference type="eggNOG" id="ENOG502QV3A">
    <property type="taxonomic scope" value="Eukaryota"/>
</dbReference>
<keyword evidence="3" id="KW-1185">Reference proteome</keyword>
<dbReference type="OrthoDB" id="270970at2759"/>
<accession>D8R0H1</accession>
<evidence type="ECO:0000313" key="3">
    <source>
        <dbReference type="Proteomes" id="UP000001514"/>
    </source>
</evidence>
<dbReference type="InterPro" id="IPR000008">
    <property type="entry name" value="C2_dom"/>
</dbReference>
<dbReference type="SMART" id="SM00239">
    <property type="entry name" value="C2"/>
    <property type="match status" value="1"/>
</dbReference>
<dbReference type="Proteomes" id="UP000001514">
    <property type="component" value="Unassembled WGS sequence"/>
</dbReference>
<dbReference type="EMBL" id="GL377569">
    <property type="protein sequence ID" value="EFJ34972.1"/>
    <property type="molecule type" value="Genomic_DNA"/>
</dbReference>
<evidence type="ECO:0000313" key="2">
    <source>
        <dbReference type="EMBL" id="EFJ34972.1"/>
    </source>
</evidence>
<dbReference type="STRING" id="88036.D8R0H1"/>
<dbReference type="PANTHER" id="PTHR32246">
    <property type="entry name" value="INGRESSION PROTEIN FIC1"/>
    <property type="match status" value="1"/>
</dbReference>
<dbReference type="Gene3D" id="2.60.40.150">
    <property type="entry name" value="C2 domain"/>
    <property type="match status" value="1"/>
</dbReference>
<dbReference type="Pfam" id="PF00168">
    <property type="entry name" value="C2"/>
    <property type="match status" value="1"/>
</dbReference>
<dbReference type="InterPro" id="IPR035892">
    <property type="entry name" value="C2_domain_sf"/>
</dbReference>
<dbReference type="KEGG" id="smo:SELMODRAFT_406042"/>
<feature type="domain" description="C2" evidence="1">
    <location>
        <begin position="1"/>
        <end position="126"/>
    </location>
</feature>
<evidence type="ECO:0000259" key="1">
    <source>
        <dbReference type="PROSITE" id="PS50004"/>
    </source>
</evidence>
<dbReference type="CDD" id="cd04051">
    <property type="entry name" value="C2_SRC2_like"/>
    <property type="match status" value="1"/>
</dbReference>
<dbReference type="HOGENOM" id="CLU_049673_3_0_1"/>
<dbReference type="FunCoup" id="D8R0H1">
    <property type="interactions" value="218"/>
</dbReference>
<dbReference type="PANTHER" id="PTHR32246:SF143">
    <property type="entry name" value="CALCIUM-DEPENDENT LIPID-BINDING (CALB DOMAIN) FAMILY PROTEIN"/>
    <property type="match status" value="1"/>
</dbReference>
<organism evidence="3">
    <name type="scientific">Selaginella moellendorffii</name>
    <name type="common">Spikemoss</name>
    <dbReference type="NCBI Taxonomy" id="88036"/>
    <lineage>
        <taxon>Eukaryota</taxon>
        <taxon>Viridiplantae</taxon>
        <taxon>Streptophyta</taxon>
        <taxon>Embryophyta</taxon>
        <taxon>Tracheophyta</taxon>
        <taxon>Lycopodiopsida</taxon>
        <taxon>Selaginellales</taxon>
        <taxon>Selaginellaceae</taxon>
        <taxon>Selaginella</taxon>
    </lineage>
</organism>
<reference evidence="2 3" key="1">
    <citation type="journal article" date="2011" name="Science">
        <title>The Selaginella genome identifies genetic changes associated with the evolution of vascular plants.</title>
        <authorList>
            <person name="Banks J.A."/>
            <person name="Nishiyama T."/>
            <person name="Hasebe M."/>
            <person name="Bowman J.L."/>
            <person name="Gribskov M."/>
            <person name="dePamphilis C."/>
            <person name="Albert V.A."/>
            <person name="Aono N."/>
            <person name="Aoyama T."/>
            <person name="Ambrose B.A."/>
            <person name="Ashton N.W."/>
            <person name="Axtell M.J."/>
            <person name="Barker E."/>
            <person name="Barker M.S."/>
            <person name="Bennetzen J.L."/>
            <person name="Bonawitz N.D."/>
            <person name="Chapple C."/>
            <person name="Cheng C."/>
            <person name="Correa L.G."/>
            <person name="Dacre M."/>
            <person name="DeBarry J."/>
            <person name="Dreyer I."/>
            <person name="Elias M."/>
            <person name="Engstrom E.M."/>
            <person name="Estelle M."/>
            <person name="Feng L."/>
            <person name="Finet C."/>
            <person name="Floyd S.K."/>
            <person name="Frommer W.B."/>
            <person name="Fujita T."/>
            <person name="Gramzow L."/>
            <person name="Gutensohn M."/>
            <person name="Harholt J."/>
            <person name="Hattori M."/>
            <person name="Heyl A."/>
            <person name="Hirai T."/>
            <person name="Hiwatashi Y."/>
            <person name="Ishikawa M."/>
            <person name="Iwata M."/>
            <person name="Karol K.G."/>
            <person name="Koehler B."/>
            <person name="Kolukisaoglu U."/>
            <person name="Kubo M."/>
            <person name="Kurata T."/>
            <person name="Lalonde S."/>
            <person name="Li K."/>
            <person name="Li Y."/>
            <person name="Litt A."/>
            <person name="Lyons E."/>
            <person name="Manning G."/>
            <person name="Maruyama T."/>
            <person name="Michael T.P."/>
            <person name="Mikami K."/>
            <person name="Miyazaki S."/>
            <person name="Morinaga S."/>
            <person name="Murata T."/>
            <person name="Mueller-Roeber B."/>
            <person name="Nelson D.R."/>
            <person name="Obara M."/>
            <person name="Oguri Y."/>
            <person name="Olmstead R.G."/>
            <person name="Onodera N."/>
            <person name="Petersen B.L."/>
            <person name="Pils B."/>
            <person name="Prigge M."/>
            <person name="Rensing S.A."/>
            <person name="Riano-Pachon D.M."/>
            <person name="Roberts A.W."/>
            <person name="Sato Y."/>
            <person name="Scheller H.V."/>
            <person name="Schulz B."/>
            <person name="Schulz C."/>
            <person name="Shakirov E.V."/>
            <person name="Shibagaki N."/>
            <person name="Shinohara N."/>
            <person name="Shippen D.E."/>
            <person name="Soerensen I."/>
            <person name="Sotooka R."/>
            <person name="Sugimoto N."/>
            <person name="Sugita M."/>
            <person name="Sumikawa N."/>
            <person name="Tanurdzic M."/>
            <person name="Theissen G."/>
            <person name="Ulvskov P."/>
            <person name="Wakazuki S."/>
            <person name="Weng J.K."/>
            <person name="Willats W.W."/>
            <person name="Wipf D."/>
            <person name="Wolf P.G."/>
            <person name="Yang L."/>
            <person name="Zimmer A.D."/>
            <person name="Zhu Q."/>
            <person name="Mitros T."/>
            <person name="Hellsten U."/>
            <person name="Loque D."/>
            <person name="Otillar R."/>
            <person name="Salamov A."/>
            <person name="Schmutz J."/>
            <person name="Shapiro H."/>
            <person name="Lindquist E."/>
            <person name="Lucas S."/>
            <person name="Rokhsar D."/>
            <person name="Grigoriev I.V."/>
        </authorList>
    </citation>
    <scope>NUCLEOTIDE SEQUENCE [LARGE SCALE GENOMIC DNA]</scope>
</reference>
<sequence>MAPSPRRAPKVVPDKKRPLEIHIISAQRLSKVSYFQRTRAYAVAWIDSQHETKLSTPVDRKGGRNPSWNAILTFYVDMDDLVERHGINAGMTIEIYTKAWVRDKLIGSVRVLIADLVKGMRESKGLCLSFMVIRPSGLRKGLLNLGVRPERLYYDDDIVVYQPPPPPQPGPARG</sequence>
<proteinExistence type="predicted"/>
<dbReference type="AlphaFoldDB" id="D8R0H1"/>